<feature type="region of interest" description="Disordered" evidence="1">
    <location>
        <begin position="32"/>
        <end position="55"/>
    </location>
</feature>
<dbReference type="EMBL" id="DS231976">
    <property type="protein sequence ID" value="EDS30054.1"/>
    <property type="molecule type" value="Genomic_DNA"/>
</dbReference>
<evidence type="ECO:0000313" key="4">
    <source>
        <dbReference type="Proteomes" id="UP000002320"/>
    </source>
</evidence>
<dbReference type="STRING" id="7176.B0WKT1"/>
<dbReference type="KEGG" id="cqu:CpipJ_CPIJ007501"/>
<organism>
    <name type="scientific">Culex quinquefasciatus</name>
    <name type="common">Southern house mosquito</name>
    <name type="synonym">Culex pungens</name>
    <dbReference type="NCBI Taxonomy" id="7176"/>
    <lineage>
        <taxon>Eukaryota</taxon>
        <taxon>Metazoa</taxon>
        <taxon>Ecdysozoa</taxon>
        <taxon>Arthropoda</taxon>
        <taxon>Hexapoda</taxon>
        <taxon>Insecta</taxon>
        <taxon>Pterygota</taxon>
        <taxon>Neoptera</taxon>
        <taxon>Endopterygota</taxon>
        <taxon>Diptera</taxon>
        <taxon>Nematocera</taxon>
        <taxon>Culicoidea</taxon>
        <taxon>Culicidae</taxon>
        <taxon>Culicinae</taxon>
        <taxon>Culicini</taxon>
        <taxon>Culex</taxon>
        <taxon>Culex</taxon>
    </lineage>
</organism>
<evidence type="ECO:0000256" key="1">
    <source>
        <dbReference type="SAM" id="MobiDB-lite"/>
    </source>
</evidence>
<name>B0WKT1_CULQU</name>
<reference evidence="3" key="2">
    <citation type="submission" date="2020-05" db="UniProtKB">
        <authorList>
            <consortium name="EnsemblMetazoa"/>
        </authorList>
    </citation>
    <scope>IDENTIFICATION</scope>
    <source>
        <strain evidence="3">JHB</strain>
    </source>
</reference>
<feature type="region of interest" description="Disordered" evidence="1">
    <location>
        <begin position="225"/>
        <end position="254"/>
    </location>
</feature>
<proteinExistence type="predicted"/>
<dbReference type="EnsemblMetazoa" id="CPIJ007501-RA">
    <property type="protein sequence ID" value="CPIJ007501-PA"/>
    <property type="gene ID" value="CPIJ007501"/>
</dbReference>
<dbReference type="VEuPathDB" id="VectorBase:CPIJ007501"/>
<sequence>RLSGVSASSWGGVFQAAIARFQIVRVVEKSFERDVKKREPPQNTSQNLQEEEEKVATGTGVCSVKKSIPAGEKLNSRWNSREGRTCPRFGPAGSAQVTGITCRFLKARKEPVVAHKNRNLEPNLDSPSSRLQEWYSLFASMDSVVPIAMPPGGNINKQSMHTAPVLFVICQMSAPTRRDSQITTCCFRTTTATWPGPAAQRSSHGGHGLTTDCRKPNAPHELVCQHCGRGTGQSDSDHKQPAKRGPKVPKQPRAEKLLLQSPVWRHRNQRLGESLLIRSPNRVRLASLPIVLSMIKCESTKQPALLSSTLTTSSNIKIIPANQFIQLKPFGSTQKFNQDVTNRNRKLKA</sequence>
<reference evidence="2" key="1">
    <citation type="submission" date="2007-03" db="EMBL/GenBank/DDBJ databases">
        <title>Annotation of Culex pipiens quinquefasciatus.</title>
        <authorList>
            <consortium name="The Broad Institute Genome Sequencing Platform"/>
            <person name="Atkinson P.W."/>
            <person name="Hemingway J."/>
            <person name="Christensen B.M."/>
            <person name="Higgs S."/>
            <person name="Kodira C."/>
            <person name="Hannick L."/>
            <person name="Megy K."/>
            <person name="O'Leary S."/>
            <person name="Pearson M."/>
            <person name="Haas B.J."/>
            <person name="Mauceli E."/>
            <person name="Wortman J.R."/>
            <person name="Lee N.H."/>
            <person name="Guigo R."/>
            <person name="Stanke M."/>
            <person name="Alvarado L."/>
            <person name="Amedeo P."/>
            <person name="Antoine C.H."/>
            <person name="Arensburger P."/>
            <person name="Bidwell S.L."/>
            <person name="Crawford M."/>
            <person name="Camaro F."/>
            <person name="Devon K."/>
            <person name="Engels R."/>
            <person name="Hammond M."/>
            <person name="Howarth C."/>
            <person name="Koehrsen M."/>
            <person name="Lawson D."/>
            <person name="Montgomery P."/>
            <person name="Nene V."/>
            <person name="Nusbaum C."/>
            <person name="Puiu D."/>
            <person name="Romero-Severson J."/>
            <person name="Severson D.W."/>
            <person name="Shumway M."/>
            <person name="Sisk P."/>
            <person name="Stolte C."/>
            <person name="Zeng Q."/>
            <person name="Eisenstadt E."/>
            <person name="Fraser-Liggett C."/>
            <person name="Strausberg R."/>
            <person name="Galagan J."/>
            <person name="Birren B."/>
            <person name="Collins F.H."/>
        </authorList>
    </citation>
    <scope>NUCLEOTIDE SEQUENCE [LARGE SCALE GENOMIC DNA]</scope>
    <source>
        <strain evidence="2">JHB</strain>
    </source>
</reference>
<dbReference type="VEuPathDB" id="VectorBase:CQUJHB003008"/>
<feature type="non-terminal residue" evidence="2">
    <location>
        <position position="1"/>
    </location>
</feature>
<evidence type="ECO:0000313" key="2">
    <source>
        <dbReference type="EMBL" id="EDS30054.1"/>
    </source>
</evidence>
<protein>
    <submittedName>
        <fullName evidence="2 3">Testis development protein prtd</fullName>
    </submittedName>
</protein>
<gene>
    <name evidence="3" type="primary">6039791</name>
    <name evidence="2" type="ORF">CpipJ_CPIJ007501</name>
</gene>
<dbReference type="OrthoDB" id="6415022at2759"/>
<dbReference type="AlphaFoldDB" id="B0WKT1"/>
<dbReference type="Proteomes" id="UP000002320">
    <property type="component" value="Unassembled WGS sequence"/>
</dbReference>
<keyword evidence="4" id="KW-1185">Reference proteome</keyword>
<accession>B0WKT1</accession>
<dbReference type="HOGENOM" id="CLU_795887_0_0_1"/>
<evidence type="ECO:0000313" key="3">
    <source>
        <dbReference type="EnsemblMetazoa" id="CPIJ007501-PA"/>
    </source>
</evidence>